<proteinExistence type="predicted"/>
<dbReference type="AlphaFoldDB" id="A0AA86VDD4"/>
<dbReference type="SUPFAM" id="SSF52058">
    <property type="entry name" value="L domain-like"/>
    <property type="match status" value="1"/>
</dbReference>
<dbReference type="SUPFAM" id="SSF46785">
    <property type="entry name" value="Winged helix' DNA-binding domain"/>
    <property type="match status" value="1"/>
</dbReference>
<sequence>MMTNDGAMSETESQCRYDVFLSFSGEDTRHTFTSHLYHALCRKGIPTFMDDGELQLGDHIAPALLKAIQESRISVVVFSQNYADSSWCLDELVKIHECMKSKNQLLWPIFYKVDPSDVRHQNGNYAKAMTKHEKRFGKDSEKVLQWRSTLTHIANLKALQENRFNAVRRDESKFIDDLVSKIFIKLSPKDLSSDEHIVGREDRVEELKSLLDLENHNITCLLGIHGTGGIGKTTLAKALYDSVYNKFEGSSFLSHGLKHLQERLLTDILEVSKIKLRSTEDGIKTIKSRLGFKRVLIVLDDVDNIEQLNNLIGREVWFGHGSRIIITTRDKHLLDLGQVNNRYEVKVLNDQESLELFCQSAFRKSFPETNYEYLSNRAMRCCKGLPLALNVLGSHLVGKDFDGWKDALDRYEKSPHEDVQKVLRISYDSLAPNEKNIFLDIACFFKGHRLEYIRRVLDACDFSSGDGITTLVNKSLLSIDNNCLGMHDLMQAMGREIVKEEAWNEVGERSRLWNHEDVLQVLLDDNGSSKIQGIMLDGHQREEEITCVVDTVFEKMKNLRILIVCNSSFSLEPSFLPNNLRLLDWKYPSQSFPSGFYPRKIGSFNLSGSPLLVLEKPFQVQLLDLISQMIVVTFQYLAYMNISYCPMVTEFPDVSGAMNLRELRLDGCQKLVSIHKSAGYLVNLVLLSASGCYQLPSFVPTMYLPSLQYLSFELCSRLAHFPKIDGTMDESLEINISYTDLKELPESIEKLVGLKYLDMTDCKGLQHYQLRKIPELPSSVEKVDARECKCLTSQTSNILWCQVRKEIKRLKVKMPHTEIPEWFDYVNNGGYPVIKARGKFPVIALAFVFRDVNAKDSDLFAADYQAVGMELFVEGKRRRYNNFTLAENHVFLCDLRVLFSLGKWEDVGVGGGNDWKTIKIYCKTEMILCSRGVYVYKHETNMEDIQFTSQRSCSYLVRRLDTFNAARSKKQSLKWQDTYLEHDRKIRSVHELNRLLGIQSSPEGTSVDKDHDSQWEELTDDYYFHDDDDDDGKSQETGHSEDDEEESGSACRSGKRMRRC</sequence>
<dbReference type="Gramene" id="rna-AYBTSS11_LOCUS6577">
    <property type="protein sequence ID" value="CAJ1933837.1"/>
    <property type="gene ID" value="gene-AYBTSS11_LOCUS6577"/>
</dbReference>
<dbReference type="InterPro" id="IPR058192">
    <property type="entry name" value="WHD_ROQ1-like"/>
</dbReference>
<dbReference type="Proteomes" id="UP001189624">
    <property type="component" value="Chromosome 2"/>
</dbReference>
<dbReference type="Gene3D" id="3.40.50.300">
    <property type="entry name" value="P-loop containing nucleotide triphosphate hydrolases"/>
    <property type="match status" value="1"/>
</dbReference>
<accession>A0AA86VDD4</accession>
<evidence type="ECO:0000313" key="11">
    <source>
        <dbReference type="Proteomes" id="UP001189624"/>
    </source>
</evidence>
<organism evidence="10 11">
    <name type="scientific">Sphenostylis stenocarpa</name>
    <dbReference type="NCBI Taxonomy" id="92480"/>
    <lineage>
        <taxon>Eukaryota</taxon>
        <taxon>Viridiplantae</taxon>
        <taxon>Streptophyta</taxon>
        <taxon>Embryophyta</taxon>
        <taxon>Tracheophyta</taxon>
        <taxon>Spermatophyta</taxon>
        <taxon>Magnoliopsida</taxon>
        <taxon>eudicotyledons</taxon>
        <taxon>Gunneridae</taxon>
        <taxon>Pentapetalae</taxon>
        <taxon>rosids</taxon>
        <taxon>fabids</taxon>
        <taxon>Fabales</taxon>
        <taxon>Fabaceae</taxon>
        <taxon>Papilionoideae</taxon>
        <taxon>50 kb inversion clade</taxon>
        <taxon>NPAAA clade</taxon>
        <taxon>indigoferoid/millettioid clade</taxon>
        <taxon>Phaseoleae</taxon>
        <taxon>Sphenostylis</taxon>
    </lineage>
</organism>
<dbReference type="InterPro" id="IPR036390">
    <property type="entry name" value="WH_DNA-bd_sf"/>
</dbReference>
<keyword evidence="4" id="KW-0378">Hydrolase</keyword>
<evidence type="ECO:0000256" key="4">
    <source>
        <dbReference type="ARBA" id="ARBA00022801"/>
    </source>
</evidence>
<evidence type="ECO:0000256" key="3">
    <source>
        <dbReference type="ARBA" id="ARBA00022737"/>
    </source>
</evidence>
<dbReference type="GO" id="GO:0061809">
    <property type="term" value="F:NAD+ nucleosidase activity, cyclic ADP-ribose generating"/>
    <property type="evidence" value="ECO:0007669"/>
    <property type="project" value="UniProtKB-EC"/>
</dbReference>
<evidence type="ECO:0000256" key="7">
    <source>
        <dbReference type="ARBA" id="ARBA00047304"/>
    </source>
</evidence>
<dbReference type="InterPro" id="IPR002182">
    <property type="entry name" value="NB-ARC"/>
</dbReference>
<dbReference type="FunFam" id="3.40.50.10140:FF:000007">
    <property type="entry name" value="Disease resistance protein (TIR-NBS-LRR class)"/>
    <property type="match status" value="1"/>
</dbReference>
<dbReference type="InterPro" id="IPR027417">
    <property type="entry name" value="P-loop_NTPase"/>
</dbReference>
<keyword evidence="11" id="KW-1185">Reference proteome</keyword>
<name>A0AA86VDD4_9FABA</name>
<dbReference type="Gene3D" id="3.40.50.10140">
    <property type="entry name" value="Toll/interleukin-1 receptor homology (TIR) domain"/>
    <property type="match status" value="1"/>
</dbReference>
<dbReference type="PANTHER" id="PTHR11017">
    <property type="entry name" value="LEUCINE-RICH REPEAT-CONTAINING PROTEIN"/>
    <property type="match status" value="1"/>
</dbReference>
<dbReference type="GO" id="GO:0007165">
    <property type="term" value="P:signal transduction"/>
    <property type="evidence" value="ECO:0007669"/>
    <property type="project" value="InterPro"/>
</dbReference>
<keyword evidence="5" id="KW-0611">Plant defense</keyword>
<reference evidence="10" key="1">
    <citation type="submission" date="2023-10" db="EMBL/GenBank/DDBJ databases">
        <authorList>
            <person name="Domelevo Entfellner J.-B."/>
        </authorList>
    </citation>
    <scope>NUCLEOTIDE SEQUENCE</scope>
</reference>
<dbReference type="SUPFAM" id="SSF52200">
    <property type="entry name" value="Toll/Interleukin receptor TIR domain"/>
    <property type="match status" value="1"/>
</dbReference>
<dbReference type="Pfam" id="PF01582">
    <property type="entry name" value="TIR"/>
    <property type="match status" value="1"/>
</dbReference>
<dbReference type="EC" id="3.2.2.6" evidence="1"/>
<dbReference type="Gene3D" id="3.80.10.10">
    <property type="entry name" value="Ribonuclease Inhibitor"/>
    <property type="match status" value="1"/>
</dbReference>
<dbReference type="InterPro" id="IPR044974">
    <property type="entry name" value="Disease_R_plants"/>
</dbReference>
<dbReference type="GO" id="GO:0006952">
    <property type="term" value="P:defense response"/>
    <property type="evidence" value="ECO:0007669"/>
    <property type="project" value="UniProtKB-KW"/>
</dbReference>
<evidence type="ECO:0000256" key="2">
    <source>
        <dbReference type="ARBA" id="ARBA00022614"/>
    </source>
</evidence>
<gene>
    <name evidence="10" type="ORF">AYBTSS11_LOCUS6577</name>
</gene>
<dbReference type="SMART" id="SM00255">
    <property type="entry name" value="TIR"/>
    <property type="match status" value="1"/>
</dbReference>
<dbReference type="Pfam" id="PF00931">
    <property type="entry name" value="NB-ARC"/>
    <property type="match status" value="1"/>
</dbReference>
<dbReference type="EMBL" id="OY731399">
    <property type="protein sequence ID" value="CAJ1933837.1"/>
    <property type="molecule type" value="Genomic_DNA"/>
</dbReference>
<dbReference type="InterPro" id="IPR000157">
    <property type="entry name" value="TIR_dom"/>
</dbReference>
<feature type="domain" description="TIR" evidence="9">
    <location>
        <begin position="15"/>
        <end position="186"/>
    </location>
</feature>
<dbReference type="Pfam" id="PF23286">
    <property type="entry name" value="LRR_13"/>
    <property type="match status" value="1"/>
</dbReference>
<dbReference type="Gene3D" id="1.10.8.430">
    <property type="entry name" value="Helical domain of apoptotic protease-activating factors"/>
    <property type="match status" value="1"/>
</dbReference>
<comment type="catalytic activity">
    <reaction evidence="7">
        <text>NAD(+) + H2O = ADP-D-ribose + nicotinamide + H(+)</text>
        <dbReference type="Rhea" id="RHEA:16301"/>
        <dbReference type="ChEBI" id="CHEBI:15377"/>
        <dbReference type="ChEBI" id="CHEBI:15378"/>
        <dbReference type="ChEBI" id="CHEBI:17154"/>
        <dbReference type="ChEBI" id="CHEBI:57540"/>
        <dbReference type="ChEBI" id="CHEBI:57967"/>
        <dbReference type="EC" id="3.2.2.6"/>
    </reaction>
    <physiologicalReaction direction="left-to-right" evidence="7">
        <dbReference type="Rhea" id="RHEA:16302"/>
    </physiologicalReaction>
</comment>
<dbReference type="FunFam" id="1.10.8.430:FF:000002">
    <property type="entry name" value="Disease resistance protein (TIR-NBS-LRR class)"/>
    <property type="match status" value="1"/>
</dbReference>
<dbReference type="PROSITE" id="PS50104">
    <property type="entry name" value="TIR"/>
    <property type="match status" value="1"/>
</dbReference>
<feature type="region of interest" description="Disordered" evidence="8">
    <location>
        <begin position="1022"/>
        <end position="1060"/>
    </location>
</feature>
<dbReference type="Pfam" id="PF23282">
    <property type="entry name" value="WHD_ROQ1"/>
    <property type="match status" value="1"/>
</dbReference>
<protein>
    <recommendedName>
        <fullName evidence="1">ADP-ribosyl cyclase/cyclic ADP-ribose hydrolase</fullName>
        <ecNumber evidence="1">3.2.2.6</ecNumber>
    </recommendedName>
</protein>
<feature type="compositionally biased region" description="Acidic residues" evidence="8">
    <location>
        <begin position="1022"/>
        <end position="1031"/>
    </location>
</feature>
<keyword evidence="2" id="KW-0433">Leucine-rich repeat</keyword>
<evidence type="ECO:0000256" key="6">
    <source>
        <dbReference type="ARBA" id="ARBA00023027"/>
    </source>
</evidence>
<dbReference type="GO" id="GO:0043531">
    <property type="term" value="F:ADP binding"/>
    <property type="evidence" value="ECO:0007669"/>
    <property type="project" value="InterPro"/>
</dbReference>
<dbReference type="InterPro" id="IPR035897">
    <property type="entry name" value="Toll_tir_struct_dom_sf"/>
</dbReference>
<dbReference type="InterPro" id="IPR042197">
    <property type="entry name" value="Apaf_helical"/>
</dbReference>
<dbReference type="PRINTS" id="PR00364">
    <property type="entry name" value="DISEASERSIST"/>
</dbReference>
<keyword evidence="6" id="KW-0520">NAD</keyword>
<evidence type="ECO:0000313" key="10">
    <source>
        <dbReference type="EMBL" id="CAJ1933837.1"/>
    </source>
</evidence>
<dbReference type="SUPFAM" id="SSF52540">
    <property type="entry name" value="P-loop containing nucleoside triphosphate hydrolases"/>
    <property type="match status" value="1"/>
</dbReference>
<dbReference type="InterPro" id="IPR058546">
    <property type="entry name" value="RPS4B/Roq1-like_LRR"/>
</dbReference>
<evidence type="ECO:0000256" key="1">
    <source>
        <dbReference type="ARBA" id="ARBA00011982"/>
    </source>
</evidence>
<evidence type="ECO:0000259" key="9">
    <source>
        <dbReference type="PROSITE" id="PS50104"/>
    </source>
</evidence>
<dbReference type="InterPro" id="IPR032675">
    <property type="entry name" value="LRR_dom_sf"/>
</dbReference>
<keyword evidence="3" id="KW-0677">Repeat</keyword>
<evidence type="ECO:0000256" key="8">
    <source>
        <dbReference type="SAM" id="MobiDB-lite"/>
    </source>
</evidence>
<evidence type="ECO:0000256" key="5">
    <source>
        <dbReference type="ARBA" id="ARBA00022821"/>
    </source>
</evidence>
<dbReference type="PANTHER" id="PTHR11017:SF587">
    <property type="entry name" value="NB-ARC DOMAIN PROTEIN"/>
    <property type="match status" value="1"/>
</dbReference>